<evidence type="ECO:0000313" key="1">
    <source>
        <dbReference type="EMBL" id="MDA1358647.1"/>
    </source>
</evidence>
<proteinExistence type="predicted"/>
<dbReference type="AlphaFoldDB" id="A0A9X3SNV2"/>
<comment type="caution">
    <text evidence="1">The sequence shown here is derived from an EMBL/GenBank/DDBJ whole genome shotgun (WGS) entry which is preliminary data.</text>
</comment>
<keyword evidence="2" id="KW-1185">Reference proteome</keyword>
<dbReference type="Proteomes" id="UP001146067">
    <property type="component" value="Unassembled WGS sequence"/>
</dbReference>
<dbReference type="EMBL" id="JAPZVP010000002">
    <property type="protein sequence ID" value="MDA1358647.1"/>
    <property type="molecule type" value="Genomic_DNA"/>
</dbReference>
<organism evidence="1 2">
    <name type="scientific">Glycomyces luteolus</name>
    <dbReference type="NCBI Taxonomy" id="2670330"/>
    <lineage>
        <taxon>Bacteria</taxon>
        <taxon>Bacillati</taxon>
        <taxon>Actinomycetota</taxon>
        <taxon>Actinomycetes</taxon>
        <taxon>Glycomycetales</taxon>
        <taxon>Glycomycetaceae</taxon>
        <taxon>Glycomyces</taxon>
    </lineage>
</organism>
<evidence type="ECO:0000313" key="2">
    <source>
        <dbReference type="Proteomes" id="UP001146067"/>
    </source>
</evidence>
<protein>
    <submittedName>
        <fullName evidence="1">Uncharacterized protein</fullName>
    </submittedName>
</protein>
<sequence length="160" mass="17207">MKTMMSARGRVRSALRGALYAMAATAVAVLGLQSPSMADESWFGNCSEASVSCQTGVAVSGPQGECVTASDYRHSTVACVVYEGDYVYVKDASADTYAAIASVWSDNTSSLRMCRNNLGSGKWARCDFDWPESGGHHVEAGYKESSSSMNTMLLWRWSGK</sequence>
<reference evidence="1" key="1">
    <citation type="submission" date="2022-12" db="EMBL/GenBank/DDBJ databases">
        <title>Gycomyces niveus sp.nov.,a novel actinomycete isolated from soil in Shouguan.</title>
        <authorList>
            <person name="Yang X."/>
        </authorList>
    </citation>
    <scope>NUCLEOTIDE SEQUENCE</scope>
    <source>
        <strain evidence="1">NEAU-A15</strain>
    </source>
</reference>
<gene>
    <name evidence="1" type="ORF">O1R50_03380</name>
</gene>
<name>A0A9X3SNV2_9ACTN</name>
<dbReference type="RefSeq" id="WP_270108453.1">
    <property type="nucleotide sequence ID" value="NZ_JAPZVP010000002.1"/>
</dbReference>
<accession>A0A9X3SNV2</accession>